<proteinExistence type="predicted"/>
<evidence type="ECO:0000256" key="1">
    <source>
        <dbReference type="SAM" id="Phobius"/>
    </source>
</evidence>
<dbReference type="KEGG" id="cmah:C1I91_16915"/>
<evidence type="ECO:0000313" key="3">
    <source>
        <dbReference type="Proteomes" id="UP000286268"/>
    </source>
</evidence>
<organism evidence="2 3">
    <name type="scientific">Clostridium manihotivorum</name>
    <dbReference type="NCBI Taxonomy" id="2320868"/>
    <lineage>
        <taxon>Bacteria</taxon>
        <taxon>Bacillati</taxon>
        <taxon>Bacillota</taxon>
        <taxon>Clostridia</taxon>
        <taxon>Eubacteriales</taxon>
        <taxon>Clostridiaceae</taxon>
        <taxon>Clostridium</taxon>
    </lineage>
</organism>
<protein>
    <submittedName>
        <fullName evidence="2">Uncharacterized protein</fullName>
    </submittedName>
</protein>
<keyword evidence="1" id="KW-0812">Transmembrane</keyword>
<reference evidence="2 3" key="1">
    <citation type="submission" date="2018-01" db="EMBL/GenBank/DDBJ databases">
        <title>Genome Sequencing and Assembly of Anaerobacter polyendosporus strain CT4.</title>
        <authorList>
            <person name="Tachaapaikoon C."/>
            <person name="Sutheeworapong S."/>
            <person name="Jenjaroenpun P."/>
            <person name="Wongsurawat T."/>
            <person name="Nookeaw I."/>
            <person name="Cheawchanlertfa P."/>
            <person name="Kosugi A."/>
            <person name="Cheevadhanarak S."/>
            <person name="Ratanakhanokchai K."/>
        </authorList>
    </citation>
    <scope>NUCLEOTIDE SEQUENCE [LARGE SCALE GENOMIC DNA]</scope>
    <source>
        <strain evidence="2 3">CT4</strain>
    </source>
</reference>
<gene>
    <name evidence="2" type="ORF">C1I91_16915</name>
</gene>
<feature type="transmembrane region" description="Helical" evidence="1">
    <location>
        <begin position="42"/>
        <end position="65"/>
    </location>
</feature>
<sequence>MLNNIIQVIIVCAATFGFVGAYRKFDLPMLVRRKIKIKNNFILLAVVSIIYLLLESLTAQLLYFIHVPVNAISTFESILFGFFLSLAGTMPYKTNYTKKK</sequence>
<feature type="transmembrane region" description="Helical" evidence="1">
    <location>
        <begin position="71"/>
        <end position="92"/>
    </location>
</feature>
<keyword evidence="1" id="KW-1133">Transmembrane helix</keyword>
<feature type="transmembrane region" description="Helical" evidence="1">
    <location>
        <begin position="6"/>
        <end position="22"/>
    </location>
</feature>
<keyword evidence="3" id="KW-1185">Reference proteome</keyword>
<name>A0A3R5QVF5_9CLOT</name>
<keyword evidence="1" id="KW-0472">Membrane</keyword>
<dbReference type="Proteomes" id="UP000286268">
    <property type="component" value="Chromosome"/>
</dbReference>
<accession>A0A3R5QVF5</accession>
<dbReference type="EMBL" id="CP025746">
    <property type="protein sequence ID" value="QAA33183.1"/>
    <property type="molecule type" value="Genomic_DNA"/>
</dbReference>
<dbReference type="RefSeq" id="WP_128213909.1">
    <property type="nucleotide sequence ID" value="NZ_CP025746.1"/>
</dbReference>
<dbReference type="AlphaFoldDB" id="A0A3R5QVF5"/>
<evidence type="ECO:0000313" key="2">
    <source>
        <dbReference type="EMBL" id="QAA33183.1"/>
    </source>
</evidence>